<keyword evidence="3 5" id="KW-0238">DNA-binding</keyword>
<feature type="compositionally biased region" description="Low complexity" evidence="6">
    <location>
        <begin position="20"/>
        <end position="30"/>
    </location>
</feature>
<proteinExistence type="predicted"/>
<accession>A0A7J0DKK9</accession>
<protein>
    <recommendedName>
        <fullName evidence="5">AT-hook motif nuclear-localized protein</fullName>
    </recommendedName>
</protein>
<comment type="subcellular location">
    <subcellularLocation>
        <location evidence="5">Nucleus</location>
    </subcellularLocation>
</comment>
<feature type="domain" description="PPC" evidence="7">
    <location>
        <begin position="183"/>
        <end position="379"/>
    </location>
</feature>
<comment type="function">
    <text evidence="1 5">Transcription factor that specifically binds AT-rich DNA sequences related to the nuclear matrix attachment regions (MARs).</text>
</comment>
<feature type="region of interest" description="Disordered" evidence="6">
    <location>
        <begin position="385"/>
        <end position="411"/>
    </location>
</feature>
<keyword evidence="5" id="KW-0539">Nucleus</keyword>
<dbReference type="PROSITE" id="PS51742">
    <property type="entry name" value="PPC"/>
    <property type="match status" value="1"/>
</dbReference>
<sequence>MDGRDSMALSGSSSYYLHRGVSGSGSASGSITHTGFRPETNPNFSIQPNVRDGSVGSAFPVQIPSASFPHGFNMGVSSGVPMGEPGKKKRGRPRKYGPDGTNMSLGLSPMPTPPSGSEKRGRGRPRGSGWKQKLAPLESKALILGPAFLHIVKNVSTIASGLDLDSWGLPMPVSGEWMNNSAGLAFTPHIINIAVGEDIASNILSFSQQRPRAVCILSASGAVSVVTLRHPTSSGNTVTYESTIALKLLIPLNDAVSPHPDLLGEIPLHRPMKRAQSNFGALPPDLHRQSGGPTSLLCACTQRIVPLQPPHNQPHLGRFQILCLSGSYLVADSGGPRNRTGGLSVSLCSPDGHVIGGGVGGVLIAGSPVQVVLCSFVYGGSKLKNKSTVSPNGEQNSELQPGEKPVTPVSAVSGKNLAPKFLVFGLIQGPK</sequence>
<evidence type="ECO:0000313" key="9">
    <source>
        <dbReference type="Proteomes" id="UP000585474"/>
    </source>
</evidence>
<feature type="compositionally biased region" description="Polar residues" evidence="6">
    <location>
        <begin position="386"/>
        <end position="399"/>
    </location>
</feature>
<organism evidence="8 9">
    <name type="scientific">Actinidia rufa</name>
    <dbReference type="NCBI Taxonomy" id="165716"/>
    <lineage>
        <taxon>Eukaryota</taxon>
        <taxon>Viridiplantae</taxon>
        <taxon>Streptophyta</taxon>
        <taxon>Embryophyta</taxon>
        <taxon>Tracheophyta</taxon>
        <taxon>Spermatophyta</taxon>
        <taxon>Magnoliopsida</taxon>
        <taxon>eudicotyledons</taxon>
        <taxon>Gunneridae</taxon>
        <taxon>Pentapetalae</taxon>
        <taxon>asterids</taxon>
        <taxon>Ericales</taxon>
        <taxon>Actinidiaceae</taxon>
        <taxon>Actinidia</taxon>
    </lineage>
</organism>
<dbReference type="SMART" id="SM00384">
    <property type="entry name" value="AT_hook"/>
    <property type="match status" value="2"/>
</dbReference>
<dbReference type="EMBL" id="BJWL01000271">
    <property type="protein sequence ID" value="GFS37148.1"/>
    <property type="molecule type" value="Genomic_DNA"/>
</dbReference>
<dbReference type="InterPro" id="IPR039605">
    <property type="entry name" value="AHL"/>
</dbReference>
<feature type="region of interest" description="Disordered" evidence="6">
    <location>
        <begin position="18"/>
        <end position="51"/>
    </location>
</feature>
<dbReference type="PANTHER" id="PTHR31500">
    <property type="entry name" value="AT-HOOK MOTIF NUCLEAR-LOCALIZED PROTEIN 9"/>
    <property type="match status" value="1"/>
</dbReference>
<evidence type="ECO:0000313" key="8">
    <source>
        <dbReference type="EMBL" id="GFS37148.1"/>
    </source>
</evidence>
<reference evidence="9" key="1">
    <citation type="submission" date="2019-07" db="EMBL/GenBank/DDBJ databases">
        <title>De Novo Assembly of kiwifruit Actinidia rufa.</title>
        <authorList>
            <person name="Sugita-Konishi S."/>
            <person name="Sato K."/>
            <person name="Mori E."/>
            <person name="Abe Y."/>
            <person name="Kisaki G."/>
            <person name="Hamano K."/>
            <person name="Suezawa K."/>
            <person name="Otani M."/>
            <person name="Fukuda T."/>
            <person name="Manabe T."/>
            <person name="Gomi K."/>
            <person name="Tabuchi M."/>
            <person name="Akimitsu K."/>
            <person name="Kataoka I."/>
        </authorList>
    </citation>
    <scope>NUCLEOTIDE SEQUENCE [LARGE SCALE GENOMIC DNA]</scope>
    <source>
        <strain evidence="9">cv. Fuchu</strain>
    </source>
</reference>
<evidence type="ECO:0000256" key="2">
    <source>
        <dbReference type="ARBA" id="ARBA00023015"/>
    </source>
</evidence>
<evidence type="ECO:0000256" key="6">
    <source>
        <dbReference type="SAM" id="MobiDB-lite"/>
    </source>
</evidence>
<dbReference type="InterPro" id="IPR017956">
    <property type="entry name" value="AT_hook_DNA-bd_motif"/>
</dbReference>
<dbReference type="Gene3D" id="3.30.1330.80">
    <property type="entry name" value="Hypothetical protein, similar to alpha- acetolactate decarboxylase, domain 2"/>
    <property type="match status" value="2"/>
</dbReference>
<dbReference type="InterPro" id="IPR005175">
    <property type="entry name" value="PPC_dom"/>
</dbReference>
<dbReference type="Pfam" id="PF03479">
    <property type="entry name" value="PCC"/>
    <property type="match status" value="1"/>
</dbReference>
<evidence type="ECO:0000256" key="3">
    <source>
        <dbReference type="ARBA" id="ARBA00023125"/>
    </source>
</evidence>
<evidence type="ECO:0000256" key="5">
    <source>
        <dbReference type="RuleBase" id="RU367031"/>
    </source>
</evidence>
<dbReference type="OrthoDB" id="1101183at2759"/>
<keyword evidence="9" id="KW-1185">Reference proteome</keyword>
<dbReference type="PANTHER" id="PTHR31500:SF64">
    <property type="entry name" value="AT-HOOK MOTIF NUCLEAR-LOCALIZED PROTEIN 12-RELATED"/>
    <property type="match status" value="1"/>
</dbReference>
<dbReference type="SUPFAM" id="SSF117856">
    <property type="entry name" value="AF0104/ALDC/Ptd012-like"/>
    <property type="match status" value="2"/>
</dbReference>
<evidence type="ECO:0000256" key="4">
    <source>
        <dbReference type="ARBA" id="ARBA00023163"/>
    </source>
</evidence>
<dbReference type="Proteomes" id="UP000585474">
    <property type="component" value="Unassembled WGS sequence"/>
</dbReference>
<name>A0A7J0DKK9_9ERIC</name>
<dbReference type="GO" id="GO:0003680">
    <property type="term" value="F:minor groove of adenine-thymine-rich DNA binding"/>
    <property type="evidence" value="ECO:0007669"/>
    <property type="project" value="UniProtKB-UniRule"/>
</dbReference>
<keyword evidence="4 5" id="KW-0804">Transcription</keyword>
<gene>
    <name evidence="8" type="ORF">Acr_00g0050200</name>
</gene>
<comment type="caution">
    <text evidence="8">The sequence shown here is derived from an EMBL/GenBank/DDBJ whole genome shotgun (WGS) entry which is preliminary data.</text>
</comment>
<evidence type="ECO:0000256" key="1">
    <source>
        <dbReference type="ARBA" id="ARBA00003687"/>
    </source>
</evidence>
<feature type="region of interest" description="Disordered" evidence="6">
    <location>
        <begin position="77"/>
        <end position="131"/>
    </location>
</feature>
<dbReference type="AlphaFoldDB" id="A0A7J0DKK9"/>
<keyword evidence="2 5" id="KW-0805">Transcription regulation</keyword>
<evidence type="ECO:0000259" key="7">
    <source>
        <dbReference type="PROSITE" id="PS51742"/>
    </source>
</evidence>
<dbReference type="CDD" id="cd11378">
    <property type="entry name" value="DUF296"/>
    <property type="match status" value="1"/>
</dbReference>
<comment type="domain">
    <text evidence="5">The PPC domain mediates interactions between AHL proteins.</text>
</comment>
<dbReference type="GO" id="GO:0005634">
    <property type="term" value="C:nucleus"/>
    <property type="evidence" value="ECO:0007669"/>
    <property type="project" value="UniProtKB-SubCell"/>
</dbReference>